<dbReference type="eggNOG" id="ENOG502S17N">
    <property type="taxonomic scope" value="Eukaryota"/>
</dbReference>
<protein>
    <recommendedName>
        <fullName evidence="3">FAS1 domain-containing protein</fullName>
    </recommendedName>
</protein>
<name>A7TLT3_VANPO</name>
<sequence length="276" mass="31308">MVYGSYCVLFLASLLLIQVQAKNIADIETYFDNEGRPHKRFVAEHPVFKPYDDSHRPVNWANMMGTANDRENRRPSLQINDLFDECKSKETFLGNKNEFHIQGYRLPLVPLNSTLPSLREVEIFANYARTDKSLSDMFGEDNEDLIVIAPTNNAIMKLSAKPWQFPIDIESLEDNGAPEEDIDDAIQNNVSKFVRSHVVSYNTNKDTYKKLRPGVTLLRSLAADPSSDGDILLKRDSKGSYYVASIIDKKFSLVKKIENSVNGIILIVDLCMERPA</sequence>
<feature type="signal peptide" evidence="2">
    <location>
        <begin position="1"/>
        <end position="21"/>
    </location>
</feature>
<dbReference type="InterPro" id="IPR040200">
    <property type="entry name" value="Mug57-like"/>
</dbReference>
<evidence type="ECO:0000256" key="1">
    <source>
        <dbReference type="ARBA" id="ARBA00022729"/>
    </source>
</evidence>
<organism evidence="5">
    <name type="scientific">Vanderwaltozyma polyspora (strain ATCC 22028 / DSM 70294 / BCRC 21397 / CBS 2163 / NBRC 10782 / NRRL Y-8283 / UCD 57-17)</name>
    <name type="common">Kluyveromyces polysporus</name>
    <dbReference type="NCBI Taxonomy" id="436907"/>
    <lineage>
        <taxon>Eukaryota</taxon>
        <taxon>Fungi</taxon>
        <taxon>Dikarya</taxon>
        <taxon>Ascomycota</taxon>
        <taxon>Saccharomycotina</taxon>
        <taxon>Saccharomycetes</taxon>
        <taxon>Saccharomycetales</taxon>
        <taxon>Saccharomycetaceae</taxon>
        <taxon>Vanderwaltozyma</taxon>
    </lineage>
</organism>
<gene>
    <name evidence="4" type="ORF">Kpol_526p28</name>
</gene>
<dbReference type="GeneID" id="5544934"/>
<dbReference type="InterPro" id="IPR036378">
    <property type="entry name" value="FAS1_dom_sf"/>
</dbReference>
<accession>A7TLT3</accession>
<dbReference type="Proteomes" id="UP000000267">
    <property type="component" value="Unassembled WGS sequence"/>
</dbReference>
<reference evidence="4 5" key="1">
    <citation type="journal article" date="2007" name="Proc. Natl. Acad. Sci. U.S.A.">
        <title>Independent sorting-out of thousands of duplicated gene pairs in two yeast species descended from a whole-genome duplication.</title>
        <authorList>
            <person name="Scannell D.R."/>
            <person name="Frank A.C."/>
            <person name="Conant G.C."/>
            <person name="Byrne K.P."/>
            <person name="Woolfit M."/>
            <person name="Wolfe K.H."/>
        </authorList>
    </citation>
    <scope>NUCLEOTIDE SEQUENCE [LARGE SCALE GENOMIC DNA]</scope>
    <source>
        <strain evidence="5">ATCC 22028 / DSM 70294 / BCRC 21397 / CBS 2163 / NBRC 10782 / NRRL Y-8283 / UCD 57-17</strain>
    </source>
</reference>
<dbReference type="PROSITE" id="PS50213">
    <property type="entry name" value="FAS1"/>
    <property type="match status" value="1"/>
</dbReference>
<dbReference type="FunCoup" id="A7TLT3">
    <property type="interactions" value="22"/>
</dbReference>
<dbReference type="PANTHER" id="PTHR28156">
    <property type="entry name" value="FAS1 DOMAIN-CONTAINING PROTEIN YDR262W"/>
    <property type="match status" value="1"/>
</dbReference>
<dbReference type="AlphaFoldDB" id="A7TLT3"/>
<dbReference type="RefSeq" id="XP_001644633.1">
    <property type="nucleotide sequence ID" value="XM_001644583.1"/>
</dbReference>
<keyword evidence="1 2" id="KW-0732">Signal</keyword>
<dbReference type="PANTHER" id="PTHR28156:SF1">
    <property type="entry name" value="FAS1 DOMAIN-CONTAINING PROTEIN YDR262W"/>
    <property type="match status" value="1"/>
</dbReference>
<dbReference type="OrthoDB" id="5551751at2759"/>
<dbReference type="InParanoid" id="A7TLT3"/>
<dbReference type="SUPFAM" id="SSF82153">
    <property type="entry name" value="FAS1 domain"/>
    <property type="match status" value="1"/>
</dbReference>
<dbReference type="HOGENOM" id="CLU_076942_0_0_1"/>
<evidence type="ECO:0000259" key="3">
    <source>
        <dbReference type="PROSITE" id="PS50213"/>
    </source>
</evidence>
<feature type="chain" id="PRO_5002715660" description="FAS1 domain-containing protein" evidence="2">
    <location>
        <begin position="22"/>
        <end position="276"/>
    </location>
</feature>
<dbReference type="PhylomeDB" id="A7TLT3"/>
<evidence type="ECO:0000313" key="5">
    <source>
        <dbReference type="Proteomes" id="UP000000267"/>
    </source>
</evidence>
<dbReference type="KEGG" id="vpo:Kpol_526p28"/>
<keyword evidence="5" id="KW-1185">Reference proteome</keyword>
<dbReference type="InterPro" id="IPR000782">
    <property type="entry name" value="FAS1_domain"/>
</dbReference>
<dbReference type="STRING" id="436907.A7TLT3"/>
<evidence type="ECO:0000256" key="2">
    <source>
        <dbReference type="SAM" id="SignalP"/>
    </source>
</evidence>
<proteinExistence type="predicted"/>
<feature type="domain" description="FAS1" evidence="3">
    <location>
        <begin position="108"/>
        <end position="272"/>
    </location>
</feature>
<evidence type="ECO:0000313" key="4">
    <source>
        <dbReference type="EMBL" id="EDO16775.1"/>
    </source>
</evidence>
<dbReference type="EMBL" id="DS480417">
    <property type="protein sequence ID" value="EDO16775.1"/>
    <property type="molecule type" value="Genomic_DNA"/>
</dbReference>